<dbReference type="OrthoDB" id="1762823at2"/>
<keyword evidence="2 5" id="KW-0812">Transmembrane</keyword>
<comment type="caution">
    <text evidence="7">The sequence shown here is derived from an EMBL/GenBank/DDBJ whole genome shotgun (WGS) entry which is preliminary data.</text>
</comment>
<keyword evidence="4 5" id="KW-0472">Membrane</keyword>
<dbReference type="Pfam" id="PF04932">
    <property type="entry name" value="Wzy_C"/>
    <property type="match status" value="1"/>
</dbReference>
<dbReference type="EMBL" id="LWAE01000001">
    <property type="protein sequence ID" value="KZL93395.1"/>
    <property type="molecule type" value="Genomic_DNA"/>
</dbReference>
<evidence type="ECO:0000256" key="5">
    <source>
        <dbReference type="SAM" id="Phobius"/>
    </source>
</evidence>
<evidence type="ECO:0000313" key="7">
    <source>
        <dbReference type="EMBL" id="KZL93395.1"/>
    </source>
</evidence>
<organism evidence="7 8">
    <name type="scientific">Clostridium magnum DSM 2767</name>
    <dbReference type="NCBI Taxonomy" id="1121326"/>
    <lineage>
        <taxon>Bacteria</taxon>
        <taxon>Bacillati</taxon>
        <taxon>Bacillota</taxon>
        <taxon>Clostridia</taxon>
        <taxon>Eubacteriales</taxon>
        <taxon>Clostridiaceae</taxon>
        <taxon>Clostridium</taxon>
    </lineage>
</organism>
<feature type="transmembrane region" description="Helical" evidence="5">
    <location>
        <begin position="7"/>
        <end position="23"/>
    </location>
</feature>
<feature type="domain" description="O-antigen ligase-related" evidence="6">
    <location>
        <begin position="193"/>
        <end position="367"/>
    </location>
</feature>
<keyword evidence="3 5" id="KW-1133">Transmembrane helix</keyword>
<dbReference type="InterPro" id="IPR051533">
    <property type="entry name" value="WaaL-like"/>
</dbReference>
<reference evidence="7 8" key="1">
    <citation type="submission" date="2016-04" db="EMBL/GenBank/DDBJ databases">
        <title>Genome sequence of Clostridium magnum DSM 2767.</title>
        <authorList>
            <person name="Poehlein A."/>
            <person name="Uhlig R."/>
            <person name="Fischer R."/>
            <person name="Bahl H."/>
            <person name="Daniel R."/>
        </authorList>
    </citation>
    <scope>NUCLEOTIDE SEQUENCE [LARGE SCALE GENOMIC DNA]</scope>
    <source>
        <strain evidence="7 8">DSM 2767</strain>
    </source>
</reference>
<feature type="transmembrane region" description="Helical" evidence="5">
    <location>
        <begin position="122"/>
        <end position="143"/>
    </location>
</feature>
<evidence type="ECO:0000256" key="2">
    <source>
        <dbReference type="ARBA" id="ARBA00022692"/>
    </source>
</evidence>
<evidence type="ECO:0000256" key="3">
    <source>
        <dbReference type="ARBA" id="ARBA00022989"/>
    </source>
</evidence>
<sequence length="435" mass="49586">MTDTKVFNLYTLLIICGVPLIINPFSSDLYSHPKILFVYVISGILAIFHFIKYRNRGIQGQLGEYALVTYILLAGISTVLSVDPYQSVLGAPKREEGFAAICCYIFIYFICSRYYKFSKEHLKYLVVSSFIISIYGICQYYGFEPLRKVLGHTEAIATIGHRNFMGSYITLIMPISIFAFVYSKKYIYLLLSCLLYLCMLCGYTRSAWLAFVFYVCLLFYFFYKYKMSLKRFVTIIIIFFVITIGFNSINNNATLNRMLTIKSDGWSILTNSRDKESAGSHRFFIWERGVQLLKDRPLIGSGPDTFGIVFMEKFTEDVVTPGSGFIHIKKDEKGNVKSINVEKIDKAHNEYLHTAVTMGIPSLICYLIFIGGIILKAKNNIKNNIFIIPIFCSILGYLLQAFFNISVVGVAPVYWAILGITINFLKNNSSLQEIS</sequence>
<evidence type="ECO:0000256" key="1">
    <source>
        <dbReference type="ARBA" id="ARBA00004141"/>
    </source>
</evidence>
<feature type="transmembrane region" description="Helical" evidence="5">
    <location>
        <begin position="186"/>
        <end position="202"/>
    </location>
</feature>
<accession>A0A162U3Q4</accession>
<keyword evidence="7" id="KW-0436">Ligase</keyword>
<dbReference type="GO" id="GO:0016020">
    <property type="term" value="C:membrane"/>
    <property type="evidence" value="ECO:0007669"/>
    <property type="project" value="UniProtKB-SubCell"/>
</dbReference>
<dbReference type="GO" id="GO:0016874">
    <property type="term" value="F:ligase activity"/>
    <property type="evidence" value="ECO:0007669"/>
    <property type="project" value="UniProtKB-KW"/>
</dbReference>
<name>A0A162U3Q4_9CLOT</name>
<dbReference type="InterPro" id="IPR007016">
    <property type="entry name" value="O-antigen_ligase-rel_domated"/>
</dbReference>
<dbReference type="PATRIC" id="fig|1121326.3.peg.397"/>
<proteinExistence type="predicted"/>
<evidence type="ECO:0000259" key="6">
    <source>
        <dbReference type="Pfam" id="PF04932"/>
    </source>
</evidence>
<dbReference type="PANTHER" id="PTHR37422">
    <property type="entry name" value="TEICHURONIC ACID BIOSYNTHESIS PROTEIN TUAE"/>
    <property type="match status" value="1"/>
</dbReference>
<dbReference type="Proteomes" id="UP000076603">
    <property type="component" value="Unassembled WGS sequence"/>
</dbReference>
<dbReference type="STRING" id="1121326.CLMAG_04190"/>
<comment type="subcellular location">
    <subcellularLocation>
        <location evidence="1">Membrane</location>
        <topology evidence="1">Multi-pass membrane protein</topology>
    </subcellularLocation>
</comment>
<dbReference type="PANTHER" id="PTHR37422:SF13">
    <property type="entry name" value="LIPOPOLYSACCHARIDE BIOSYNTHESIS PROTEIN PA4999-RELATED"/>
    <property type="match status" value="1"/>
</dbReference>
<feature type="transmembrane region" description="Helical" evidence="5">
    <location>
        <begin position="208"/>
        <end position="225"/>
    </location>
</feature>
<dbReference type="RefSeq" id="WP_066617268.1">
    <property type="nucleotide sequence ID" value="NZ_FQXL01000015.1"/>
</dbReference>
<protein>
    <submittedName>
        <fullName evidence="7">O-antigen ligase</fullName>
    </submittedName>
</protein>
<feature type="transmembrane region" description="Helical" evidence="5">
    <location>
        <begin position="163"/>
        <end position="181"/>
    </location>
</feature>
<feature type="transmembrane region" description="Helical" evidence="5">
    <location>
        <begin position="97"/>
        <end position="115"/>
    </location>
</feature>
<dbReference type="AlphaFoldDB" id="A0A162U3Q4"/>
<feature type="transmembrane region" description="Helical" evidence="5">
    <location>
        <begin position="405"/>
        <end position="425"/>
    </location>
</feature>
<feature type="transmembrane region" description="Helical" evidence="5">
    <location>
        <begin position="65"/>
        <end position="85"/>
    </location>
</feature>
<feature type="transmembrane region" description="Helical" evidence="5">
    <location>
        <begin position="351"/>
        <end position="374"/>
    </location>
</feature>
<gene>
    <name evidence="7" type="ORF">CLMAG_04190</name>
</gene>
<feature type="transmembrane region" description="Helical" evidence="5">
    <location>
        <begin position="232"/>
        <end position="249"/>
    </location>
</feature>
<feature type="transmembrane region" description="Helical" evidence="5">
    <location>
        <begin position="381"/>
        <end position="399"/>
    </location>
</feature>
<feature type="transmembrane region" description="Helical" evidence="5">
    <location>
        <begin position="35"/>
        <end position="53"/>
    </location>
</feature>
<keyword evidence="8" id="KW-1185">Reference proteome</keyword>
<evidence type="ECO:0000313" key="8">
    <source>
        <dbReference type="Proteomes" id="UP000076603"/>
    </source>
</evidence>
<evidence type="ECO:0000256" key="4">
    <source>
        <dbReference type="ARBA" id="ARBA00023136"/>
    </source>
</evidence>